<dbReference type="Pfam" id="PF07398">
    <property type="entry name" value="MDMPI_C"/>
    <property type="match status" value="1"/>
</dbReference>
<evidence type="ECO:0000259" key="2">
    <source>
        <dbReference type="Pfam" id="PF11716"/>
    </source>
</evidence>
<name>A0A7Y9DVI3_9PSEU</name>
<evidence type="ECO:0000313" key="3">
    <source>
        <dbReference type="EMBL" id="NYD36199.1"/>
    </source>
</evidence>
<feature type="domain" description="MDMPI C-terminal" evidence="1">
    <location>
        <begin position="139"/>
        <end position="222"/>
    </location>
</feature>
<dbReference type="RefSeq" id="WP_179793917.1">
    <property type="nucleotide sequence ID" value="NZ_BAABHP010000007.1"/>
</dbReference>
<accession>A0A7Y9DVI3</accession>
<dbReference type="GO" id="GO:0005886">
    <property type="term" value="C:plasma membrane"/>
    <property type="evidence" value="ECO:0007669"/>
    <property type="project" value="TreeGrafter"/>
</dbReference>
<dbReference type="PANTHER" id="PTHR40758">
    <property type="entry name" value="CONSERVED PROTEIN"/>
    <property type="match status" value="1"/>
</dbReference>
<evidence type="ECO:0000259" key="1">
    <source>
        <dbReference type="Pfam" id="PF07398"/>
    </source>
</evidence>
<dbReference type="EMBL" id="JACCBN010000001">
    <property type="protein sequence ID" value="NYD36199.1"/>
    <property type="molecule type" value="Genomic_DNA"/>
</dbReference>
<organism evidence="3 4">
    <name type="scientific">Actinomycetospora corticicola</name>
    <dbReference type="NCBI Taxonomy" id="663602"/>
    <lineage>
        <taxon>Bacteria</taxon>
        <taxon>Bacillati</taxon>
        <taxon>Actinomycetota</taxon>
        <taxon>Actinomycetes</taxon>
        <taxon>Pseudonocardiales</taxon>
        <taxon>Pseudonocardiaceae</taxon>
        <taxon>Actinomycetospora</taxon>
    </lineage>
</organism>
<dbReference type="SUPFAM" id="SSF109854">
    <property type="entry name" value="DinB/YfiT-like putative metalloenzymes"/>
    <property type="match status" value="1"/>
</dbReference>
<sequence>MDTQRWTEAVEADGRELGRLCRERPEAVVRSCPDWTGAELLAHASGFCRTLAELFAGGRDAREPALDVRRDEALTSWDDDLAALLQLLATTDPATPVVNWSVRPDDAAYWYRRAAHEFAIHRWDAATTAEDEPAPVPADLARDGIEEFFEAFVATAVTYGRIPPKDGTMVLELTDLDETLRHDLPRPGAETVVRGTASDVVLALWHRRDPLSLHVGGDPAVLRTWPHI</sequence>
<feature type="domain" description="Mycothiol-dependent maleylpyruvate isomerase metal-binding" evidence="2">
    <location>
        <begin position="14"/>
        <end position="126"/>
    </location>
</feature>
<keyword evidence="4" id="KW-1185">Reference proteome</keyword>
<evidence type="ECO:0000313" key="4">
    <source>
        <dbReference type="Proteomes" id="UP000535890"/>
    </source>
</evidence>
<dbReference type="InterPro" id="IPR034660">
    <property type="entry name" value="DinB/YfiT-like"/>
</dbReference>
<dbReference type="InterPro" id="IPR024344">
    <property type="entry name" value="MDMPI_metal-binding"/>
</dbReference>
<reference evidence="3 4" key="1">
    <citation type="submission" date="2020-07" db="EMBL/GenBank/DDBJ databases">
        <title>Sequencing the genomes of 1000 actinobacteria strains.</title>
        <authorList>
            <person name="Klenk H.-P."/>
        </authorList>
    </citation>
    <scope>NUCLEOTIDE SEQUENCE [LARGE SCALE GENOMIC DNA]</scope>
    <source>
        <strain evidence="3 4">DSM 45772</strain>
    </source>
</reference>
<comment type="caution">
    <text evidence="3">The sequence shown here is derived from an EMBL/GenBank/DDBJ whole genome shotgun (WGS) entry which is preliminary data.</text>
</comment>
<dbReference type="NCBIfam" id="TIGR03083">
    <property type="entry name" value="maleylpyruvate isomerase family mycothiol-dependent enzyme"/>
    <property type="match status" value="1"/>
</dbReference>
<dbReference type="PANTHER" id="PTHR40758:SF1">
    <property type="entry name" value="CONSERVED PROTEIN"/>
    <property type="match status" value="1"/>
</dbReference>
<gene>
    <name evidence="3" type="ORF">BJ983_002301</name>
</gene>
<dbReference type="Pfam" id="PF11716">
    <property type="entry name" value="MDMPI_N"/>
    <property type="match status" value="1"/>
</dbReference>
<dbReference type="GO" id="GO:0046872">
    <property type="term" value="F:metal ion binding"/>
    <property type="evidence" value="ECO:0007669"/>
    <property type="project" value="InterPro"/>
</dbReference>
<proteinExistence type="predicted"/>
<dbReference type="Proteomes" id="UP000535890">
    <property type="component" value="Unassembled WGS sequence"/>
</dbReference>
<dbReference type="InterPro" id="IPR017517">
    <property type="entry name" value="Maleyloyr_isom"/>
</dbReference>
<dbReference type="AlphaFoldDB" id="A0A7Y9DVI3"/>
<dbReference type="InterPro" id="IPR010872">
    <property type="entry name" value="MDMPI_C-term_domain"/>
</dbReference>
<protein>
    <submittedName>
        <fullName evidence="3">Uncharacterized protein (TIGR03083 family)</fullName>
    </submittedName>
</protein>